<keyword evidence="3" id="KW-1185">Reference proteome</keyword>
<protein>
    <submittedName>
        <fullName evidence="2">Uncharacterized protein</fullName>
    </submittedName>
</protein>
<gene>
    <name evidence="2" type="ORF">WAE96_13960</name>
</gene>
<evidence type="ECO:0000256" key="1">
    <source>
        <dbReference type="SAM" id="MobiDB-lite"/>
    </source>
</evidence>
<reference evidence="2 3" key="1">
    <citation type="submission" date="2023-12" db="EMBL/GenBank/DDBJ databases">
        <title>Friends and Foes: Symbiotic and Algicidal bacterial influence on Karenia brevis blooms.</title>
        <authorList>
            <person name="Fei C."/>
            <person name="Mohamed A.R."/>
            <person name="Booker A."/>
            <person name="Arshad M."/>
            <person name="Klass S."/>
            <person name="Ahn S."/>
            <person name="Gilbert P.M."/>
            <person name="Heil C.A."/>
            <person name="Martinez J.M."/>
            <person name="Amin S.A."/>
        </authorList>
    </citation>
    <scope>NUCLEOTIDE SEQUENCE [LARGE SCALE GENOMIC DNA]</scope>
    <source>
        <strain evidence="2 3">CE15</strain>
    </source>
</reference>
<evidence type="ECO:0000313" key="3">
    <source>
        <dbReference type="Proteomes" id="UP001382455"/>
    </source>
</evidence>
<sequence length="46" mass="4906">MTKQALNQGGQSQGQLTRSNNGKKSLLAKLNRYGKKLALAGAVAYK</sequence>
<comment type="caution">
    <text evidence="2">The sequence shown here is derived from an EMBL/GenBank/DDBJ whole genome shotgun (WGS) entry which is preliminary data.</text>
</comment>
<organism evidence="2 3">
    <name type="scientific">Pseudoalteromonas spongiae</name>
    <dbReference type="NCBI Taxonomy" id="298657"/>
    <lineage>
        <taxon>Bacteria</taxon>
        <taxon>Pseudomonadati</taxon>
        <taxon>Pseudomonadota</taxon>
        <taxon>Gammaproteobacteria</taxon>
        <taxon>Alteromonadales</taxon>
        <taxon>Pseudoalteromonadaceae</taxon>
        <taxon>Pseudoalteromonas</taxon>
    </lineage>
</organism>
<dbReference type="RefSeq" id="WP_157813522.1">
    <property type="nucleotide sequence ID" value="NZ_CP023398.1"/>
</dbReference>
<dbReference type="Proteomes" id="UP001382455">
    <property type="component" value="Unassembled WGS sequence"/>
</dbReference>
<accession>A0ABU8EUX3</accession>
<evidence type="ECO:0000313" key="2">
    <source>
        <dbReference type="EMBL" id="MEI4550770.1"/>
    </source>
</evidence>
<proteinExistence type="predicted"/>
<name>A0ABU8EUX3_9GAMM</name>
<feature type="region of interest" description="Disordered" evidence="1">
    <location>
        <begin position="1"/>
        <end position="23"/>
    </location>
</feature>
<dbReference type="EMBL" id="JBAWKS010000001">
    <property type="protein sequence ID" value="MEI4550770.1"/>
    <property type="molecule type" value="Genomic_DNA"/>
</dbReference>